<dbReference type="InterPro" id="IPR033516">
    <property type="entry name" value="CARD8/ASC/NALP1_CARD"/>
</dbReference>
<proteinExistence type="predicted"/>
<dbReference type="PANTHER" id="PTHR46985:SF2">
    <property type="entry name" value="APOPTOSIS-ASSOCIATED SPECK-LIKE PROTEIN CONTAINING A CARD"/>
    <property type="match status" value="1"/>
</dbReference>
<keyword evidence="11" id="KW-1185">Reference proteome</keyword>
<evidence type="ECO:0000259" key="8">
    <source>
        <dbReference type="PROSITE" id="PS50209"/>
    </source>
</evidence>
<evidence type="ECO:0000313" key="10">
    <source>
        <dbReference type="Ensembl" id="ENSSLUP00000020306.1"/>
    </source>
</evidence>
<dbReference type="InterPro" id="IPR001315">
    <property type="entry name" value="CARD"/>
</dbReference>
<dbReference type="GO" id="GO:0045087">
    <property type="term" value="P:innate immune response"/>
    <property type="evidence" value="ECO:0007669"/>
    <property type="project" value="UniProtKB-KW"/>
</dbReference>
<dbReference type="RefSeq" id="XP_031169421.1">
    <property type="nucleotide sequence ID" value="XM_031313561.2"/>
</dbReference>
<organism evidence="10 11">
    <name type="scientific">Sander lucioperca</name>
    <name type="common">Pike-perch</name>
    <name type="synonym">Perca lucioperca</name>
    <dbReference type="NCBI Taxonomy" id="283035"/>
    <lineage>
        <taxon>Eukaryota</taxon>
        <taxon>Metazoa</taxon>
        <taxon>Chordata</taxon>
        <taxon>Craniata</taxon>
        <taxon>Vertebrata</taxon>
        <taxon>Euteleostomi</taxon>
        <taxon>Actinopterygii</taxon>
        <taxon>Neopterygii</taxon>
        <taxon>Teleostei</taxon>
        <taxon>Neoteleostei</taxon>
        <taxon>Acanthomorphata</taxon>
        <taxon>Eupercaria</taxon>
        <taxon>Perciformes</taxon>
        <taxon>Percoidei</taxon>
        <taxon>Percidae</taxon>
        <taxon>Luciopercinae</taxon>
        <taxon>Sander</taxon>
    </lineage>
</organism>
<dbReference type="CDD" id="cd08330">
    <property type="entry name" value="CARD_ASC_NALP1"/>
    <property type="match status" value="1"/>
</dbReference>
<evidence type="ECO:0000256" key="3">
    <source>
        <dbReference type="ARBA" id="ARBA00022588"/>
    </source>
</evidence>
<evidence type="ECO:0000256" key="1">
    <source>
        <dbReference type="ARBA" id="ARBA00004110"/>
    </source>
</evidence>
<dbReference type="PROSITE" id="PS50209">
    <property type="entry name" value="CARD"/>
    <property type="match status" value="1"/>
</dbReference>
<dbReference type="GeneID" id="116060125"/>
<reference evidence="10" key="2">
    <citation type="submission" date="2025-09" db="UniProtKB">
        <authorList>
            <consortium name="Ensembl"/>
        </authorList>
    </citation>
    <scope>IDENTIFICATION</scope>
</reference>
<dbReference type="OrthoDB" id="8888059at2759"/>
<keyword evidence="6" id="KW-1271">Inflammasome</keyword>
<evidence type="ECO:0000313" key="11">
    <source>
        <dbReference type="Proteomes" id="UP000694568"/>
    </source>
</evidence>
<evidence type="ECO:0000256" key="7">
    <source>
        <dbReference type="SAM" id="MobiDB-lite"/>
    </source>
</evidence>
<name>A0A8C9Y896_SANLU</name>
<evidence type="ECO:0000256" key="6">
    <source>
        <dbReference type="ARBA" id="ARBA00023233"/>
    </source>
</evidence>
<feature type="region of interest" description="Disordered" evidence="7">
    <location>
        <begin position="88"/>
        <end position="115"/>
    </location>
</feature>
<dbReference type="Gene3D" id="1.10.533.10">
    <property type="entry name" value="Death Domain, Fas"/>
    <property type="match status" value="2"/>
</dbReference>
<reference evidence="10" key="1">
    <citation type="submission" date="2025-08" db="UniProtKB">
        <authorList>
            <consortium name="Ensembl"/>
        </authorList>
    </citation>
    <scope>IDENTIFICATION</scope>
</reference>
<dbReference type="Pfam" id="PF02758">
    <property type="entry name" value="PYRIN"/>
    <property type="match status" value="1"/>
</dbReference>
<keyword evidence="5" id="KW-0395">Inflammatory response</keyword>
<dbReference type="AlphaFoldDB" id="A0A8C9Y896"/>
<keyword evidence="2" id="KW-0963">Cytoplasm</keyword>
<dbReference type="Proteomes" id="UP000694568">
    <property type="component" value="Unplaced"/>
</dbReference>
<dbReference type="InterPro" id="IPR004020">
    <property type="entry name" value="DAPIN"/>
</dbReference>
<gene>
    <name evidence="10" type="primary">pycard</name>
</gene>
<dbReference type="GO" id="GO:0061702">
    <property type="term" value="C:canonical inflammasome complex"/>
    <property type="evidence" value="ECO:0007669"/>
    <property type="project" value="UniProtKB-SubCell"/>
</dbReference>
<evidence type="ECO:0000256" key="5">
    <source>
        <dbReference type="ARBA" id="ARBA00023198"/>
    </source>
</evidence>
<dbReference type="PANTHER" id="PTHR46985">
    <property type="entry name" value="NACHT, LRR AND PYD DOMAINS-CONTAINING PROTEIN 1"/>
    <property type="match status" value="1"/>
</dbReference>
<dbReference type="GO" id="GO:0042981">
    <property type="term" value="P:regulation of apoptotic process"/>
    <property type="evidence" value="ECO:0007669"/>
    <property type="project" value="InterPro"/>
</dbReference>
<dbReference type="SMART" id="SM01289">
    <property type="entry name" value="PYRIN"/>
    <property type="match status" value="1"/>
</dbReference>
<dbReference type="GeneTree" id="ENSGT00940000164898"/>
<feature type="domain" description="CARD" evidence="8">
    <location>
        <begin position="112"/>
        <end position="203"/>
    </location>
</feature>
<evidence type="ECO:0000256" key="4">
    <source>
        <dbReference type="ARBA" id="ARBA00022859"/>
    </source>
</evidence>
<feature type="compositionally biased region" description="Polar residues" evidence="7">
    <location>
        <begin position="89"/>
        <end position="114"/>
    </location>
</feature>
<evidence type="ECO:0000259" key="9">
    <source>
        <dbReference type="PROSITE" id="PS50824"/>
    </source>
</evidence>
<dbReference type="GO" id="GO:0006954">
    <property type="term" value="P:inflammatory response"/>
    <property type="evidence" value="ECO:0007669"/>
    <property type="project" value="UniProtKB-KW"/>
</dbReference>
<protein>
    <submittedName>
        <fullName evidence="10">PYD and CARD domain containing</fullName>
    </submittedName>
</protein>
<dbReference type="Pfam" id="PF00619">
    <property type="entry name" value="CARD"/>
    <property type="match status" value="1"/>
</dbReference>
<feature type="domain" description="Pyrin" evidence="9">
    <location>
        <begin position="1"/>
        <end position="90"/>
    </location>
</feature>
<dbReference type="InterPro" id="IPR051249">
    <property type="entry name" value="NLRP_Inflammasome"/>
</dbReference>
<dbReference type="PROSITE" id="PS50824">
    <property type="entry name" value="DAPIN"/>
    <property type="match status" value="1"/>
</dbReference>
<evidence type="ECO:0000256" key="2">
    <source>
        <dbReference type="ARBA" id="ARBA00022490"/>
    </source>
</evidence>
<comment type="subcellular location">
    <subcellularLocation>
        <location evidence="1">Inflammasome</location>
    </subcellularLocation>
</comment>
<accession>A0A8C9Y896</accession>
<dbReference type="InterPro" id="IPR011029">
    <property type="entry name" value="DEATH-like_dom_sf"/>
</dbReference>
<dbReference type="FunFam" id="1.10.533.10:FF:000013">
    <property type="entry name" value="Apoptosis-associated speck-like protein containing a CARD"/>
    <property type="match status" value="1"/>
</dbReference>
<dbReference type="SUPFAM" id="SSF47986">
    <property type="entry name" value="DEATH domain"/>
    <property type="match status" value="2"/>
</dbReference>
<keyword evidence="4" id="KW-0391">Immunity</keyword>
<sequence>MAPKTIKKAISDALEDLSPENLEKFRVHLIDRRDEPRVRRNRVAGKNFLEIADVLVTHFTEAKAPAVAVEILNDIGCAADASSLEEETVGQSSKLGSSGTATPSPGPTGVNTTADGKHFVDKHRIKLIERVSNIAAILDELLEEDVIQEETYDKIRVLPTCQDKMRELYSGPLKAGGIKGKDKFYTILEKKERFLVDELKEMK</sequence>
<dbReference type="Ensembl" id="ENSSLUT00000020955.1">
    <property type="protein sequence ID" value="ENSSLUP00000020306.1"/>
    <property type="gene ID" value="ENSSLUG00000009390.1"/>
</dbReference>
<keyword evidence="3" id="KW-0399">Innate immunity</keyword>